<feature type="chain" id="PRO_5030583115" evidence="3">
    <location>
        <begin position="36"/>
        <end position="413"/>
    </location>
</feature>
<organism evidence="5 6">
    <name type="scientific">Desulfobulbus propionicus (strain ATCC 33891 / DSM 2032 / VKM B-1956 / 1pr3)</name>
    <dbReference type="NCBI Taxonomy" id="577650"/>
    <lineage>
        <taxon>Bacteria</taxon>
        <taxon>Pseudomonadati</taxon>
        <taxon>Thermodesulfobacteriota</taxon>
        <taxon>Desulfobulbia</taxon>
        <taxon>Desulfobulbales</taxon>
        <taxon>Desulfobulbaceae</taxon>
        <taxon>Desulfobulbus</taxon>
    </lineage>
</organism>
<keyword evidence="6" id="KW-1185">Reference proteome</keyword>
<proteinExistence type="inferred from homology"/>
<dbReference type="AlphaFoldDB" id="A0A7U4DQC0"/>
<evidence type="ECO:0000256" key="2">
    <source>
        <dbReference type="SAM" id="MobiDB-lite"/>
    </source>
</evidence>
<dbReference type="GO" id="GO:0008933">
    <property type="term" value="F:peptidoglycan lytic transglycosylase activity"/>
    <property type="evidence" value="ECO:0007669"/>
    <property type="project" value="InterPro"/>
</dbReference>
<reference evidence="5 6" key="1">
    <citation type="journal article" date="2011" name="Stand. Genomic Sci.">
        <title>Complete genome sequence of Desulfobulbus propionicus type strain (1pr3).</title>
        <authorList>
            <person name="Pagani I."/>
            <person name="Lapidus A."/>
            <person name="Nolan M."/>
            <person name="Lucas S."/>
            <person name="Hammon N."/>
            <person name="Deshpande S."/>
            <person name="Cheng J.F."/>
            <person name="Chertkov O."/>
            <person name="Davenport K."/>
            <person name="Tapia R."/>
            <person name="Han C."/>
            <person name="Goodwin L."/>
            <person name="Pitluck S."/>
            <person name="Liolios K."/>
            <person name="Mavromatis K."/>
            <person name="Ivanova N."/>
            <person name="Mikhailova N."/>
            <person name="Pati A."/>
            <person name="Chen A."/>
            <person name="Palaniappan K."/>
            <person name="Land M."/>
            <person name="Hauser L."/>
            <person name="Chang Y.J."/>
            <person name="Jeffries C.D."/>
            <person name="Detter J.C."/>
            <person name="Brambilla E."/>
            <person name="Kannan K.P."/>
            <person name="Djao O.D."/>
            <person name="Rohde M."/>
            <person name="Pukall R."/>
            <person name="Spring S."/>
            <person name="Goker M."/>
            <person name="Sikorski J."/>
            <person name="Woyke T."/>
            <person name="Bristow J."/>
            <person name="Eisen J.A."/>
            <person name="Markowitz V."/>
            <person name="Hugenholtz P."/>
            <person name="Kyrpides N.C."/>
            <person name="Klenk H.P."/>
        </authorList>
    </citation>
    <scope>NUCLEOTIDE SEQUENCE [LARGE SCALE GENOMIC DNA]</scope>
    <source>
        <strain evidence="6">ATCC 33891 / DSM 2032 / 1pr3</strain>
    </source>
</reference>
<dbReference type="EMBL" id="CP002364">
    <property type="protein sequence ID" value="ADW18939.1"/>
    <property type="molecule type" value="Genomic_DNA"/>
</dbReference>
<accession>A0A7U4DQC0</accession>
<evidence type="ECO:0000256" key="1">
    <source>
        <dbReference type="ARBA" id="ARBA00007734"/>
    </source>
</evidence>
<dbReference type="PANTHER" id="PTHR37423:SF2">
    <property type="entry name" value="MEMBRANE-BOUND LYTIC MUREIN TRANSGLYCOSYLASE C"/>
    <property type="match status" value="1"/>
</dbReference>
<dbReference type="KEGG" id="dpr:Despr_2805"/>
<evidence type="ECO:0000313" key="6">
    <source>
        <dbReference type="Proteomes" id="UP000006365"/>
    </source>
</evidence>
<dbReference type="PANTHER" id="PTHR37423">
    <property type="entry name" value="SOLUBLE LYTIC MUREIN TRANSGLYCOSYLASE-RELATED"/>
    <property type="match status" value="1"/>
</dbReference>
<dbReference type="InterPro" id="IPR008258">
    <property type="entry name" value="Transglycosylase_SLT_dom_1"/>
</dbReference>
<dbReference type="InterPro" id="IPR023346">
    <property type="entry name" value="Lysozyme-like_dom_sf"/>
</dbReference>
<feature type="region of interest" description="Disordered" evidence="2">
    <location>
        <begin position="394"/>
        <end position="413"/>
    </location>
</feature>
<comment type="similarity">
    <text evidence="1">Belongs to the transglycosylase Slt family.</text>
</comment>
<name>A0A7U4DQC0_DESPD</name>
<sequence length="413" mass="46732">MYTLSKWKATPALTAATFFLGAMILLCTFATGAMAAEKFPLYPCIQPNVHFWEQVYSRYTTRQGILHDIDNLSQVYSIIDLVDPKIPGATAINNARISSKKEQLKNILTRLGNGQPPRTAEERRIASLFHKQPRSAFHKAKDNFRFQLGQKDRFHEGVIRSGKYLAQFQKIFTAHRLPVELAYLPHVESSFNPKAYSKAGAAGLWQFTRSTGKDYMNINQLVDERYDPYLATQAAARLLKENYAALQSWPLAITAYNYGKAGMMRALKEHGSYVNIFNSYDQGYFKFASRNFYAEFVAATRVAKRWEKHPNLVPEKPEATFTLRLKEDTPITRLRTTFGLNHEQFIRLNPALQKPVISGQHPVPKGALVRLPAKARAKESRVAFINPPKSPAIKMPSKLAAPRGSSGVRYSMN</sequence>
<dbReference type="Pfam" id="PF01464">
    <property type="entry name" value="SLT"/>
    <property type="match status" value="1"/>
</dbReference>
<protein>
    <submittedName>
        <fullName evidence="5">Lytic transglycosylase catalytic</fullName>
    </submittedName>
</protein>
<dbReference type="GO" id="GO:0016020">
    <property type="term" value="C:membrane"/>
    <property type="evidence" value="ECO:0007669"/>
    <property type="project" value="InterPro"/>
</dbReference>
<dbReference type="SUPFAM" id="SSF53955">
    <property type="entry name" value="Lysozyme-like"/>
    <property type="match status" value="1"/>
</dbReference>
<evidence type="ECO:0000259" key="4">
    <source>
        <dbReference type="Pfam" id="PF01464"/>
    </source>
</evidence>
<gene>
    <name evidence="5" type="ordered locus">Despr_2805</name>
</gene>
<dbReference type="GO" id="GO:0000270">
    <property type="term" value="P:peptidoglycan metabolic process"/>
    <property type="evidence" value="ECO:0007669"/>
    <property type="project" value="InterPro"/>
</dbReference>
<evidence type="ECO:0000256" key="3">
    <source>
        <dbReference type="SAM" id="SignalP"/>
    </source>
</evidence>
<dbReference type="Gene3D" id="1.10.530.10">
    <property type="match status" value="1"/>
</dbReference>
<dbReference type="InterPro" id="IPR000189">
    <property type="entry name" value="Transglyc_AS"/>
</dbReference>
<dbReference type="PROSITE" id="PS00922">
    <property type="entry name" value="TRANSGLYCOSYLASE"/>
    <property type="match status" value="1"/>
</dbReference>
<evidence type="ECO:0000313" key="5">
    <source>
        <dbReference type="EMBL" id="ADW18939.1"/>
    </source>
</evidence>
<dbReference type="CDD" id="cd16894">
    <property type="entry name" value="MltD-like"/>
    <property type="match status" value="1"/>
</dbReference>
<dbReference type="RefSeq" id="WP_015725464.1">
    <property type="nucleotide sequence ID" value="NC_014972.1"/>
</dbReference>
<dbReference type="Proteomes" id="UP000006365">
    <property type="component" value="Chromosome"/>
</dbReference>
<feature type="signal peptide" evidence="3">
    <location>
        <begin position="1"/>
        <end position="35"/>
    </location>
</feature>
<keyword evidence="3" id="KW-0732">Signal</keyword>
<feature type="domain" description="Transglycosylase SLT" evidence="4">
    <location>
        <begin position="178"/>
        <end position="271"/>
    </location>
</feature>